<reference evidence="2 3" key="1">
    <citation type="submission" date="2019-06" db="EMBL/GenBank/DDBJ databases">
        <title>Sequencing the genomes of 1000 actinobacteria strains.</title>
        <authorList>
            <person name="Klenk H.-P."/>
        </authorList>
    </citation>
    <scope>NUCLEOTIDE SEQUENCE [LARGE SCALE GENOMIC DNA]</scope>
    <source>
        <strain evidence="2 3">DSM 41929</strain>
    </source>
</reference>
<dbReference type="InterPro" id="IPR024078">
    <property type="entry name" value="LmbE-like_dom_sf"/>
</dbReference>
<dbReference type="SUPFAM" id="SSF102588">
    <property type="entry name" value="LmbE-like"/>
    <property type="match status" value="1"/>
</dbReference>
<proteinExistence type="predicted"/>
<organism evidence="2 3">
    <name type="scientific">Streptomyces puniciscabiei</name>
    <dbReference type="NCBI Taxonomy" id="164348"/>
    <lineage>
        <taxon>Bacteria</taxon>
        <taxon>Bacillati</taxon>
        <taxon>Actinomycetota</taxon>
        <taxon>Actinomycetes</taxon>
        <taxon>Kitasatosporales</taxon>
        <taxon>Streptomycetaceae</taxon>
        <taxon>Streptomyces</taxon>
    </lineage>
</organism>
<dbReference type="AlphaFoldDB" id="A0A542UIQ7"/>
<dbReference type="Proteomes" id="UP000318103">
    <property type="component" value="Unassembled WGS sequence"/>
</dbReference>
<keyword evidence="3" id="KW-1185">Reference proteome</keyword>
<gene>
    <name evidence="2" type="ORF">FB563_3991</name>
</gene>
<dbReference type="InterPro" id="IPR003737">
    <property type="entry name" value="GlcNAc_PI_deacetylase-related"/>
</dbReference>
<dbReference type="GO" id="GO:0016137">
    <property type="term" value="P:glycoside metabolic process"/>
    <property type="evidence" value="ECO:0007669"/>
    <property type="project" value="UniProtKB-ARBA"/>
</dbReference>
<evidence type="ECO:0000313" key="3">
    <source>
        <dbReference type="Proteomes" id="UP000318103"/>
    </source>
</evidence>
<dbReference type="OrthoDB" id="3514174at2"/>
<dbReference type="Pfam" id="PF02585">
    <property type="entry name" value="PIG-L"/>
    <property type="match status" value="1"/>
</dbReference>
<dbReference type="EMBL" id="VFNX01000001">
    <property type="protein sequence ID" value="TQK98943.1"/>
    <property type="molecule type" value="Genomic_DNA"/>
</dbReference>
<dbReference type="Gene3D" id="3.40.50.10320">
    <property type="entry name" value="LmbE-like"/>
    <property type="match status" value="1"/>
</dbReference>
<dbReference type="RefSeq" id="WP_079048634.1">
    <property type="nucleotide sequence ID" value="NZ_JBPJFI010000001.1"/>
</dbReference>
<comment type="caution">
    <text evidence="2">The sequence shown here is derived from an EMBL/GenBank/DDBJ whole genome shotgun (WGS) entry which is preliminary data.</text>
</comment>
<evidence type="ECO:0000256" key="1">
    <source>
        <dbReference type="ARBA" id="ARBA00022833"/>
    </source>
</evidence>
<dbReference type="GO" id="GO:0016811">
    <property type="term" value="F:hydrolase activity, acting on carbon-nitrogen (but not peptide) bonds, in linear amides"/>
    <property type="evidence" value="ECO:0007669"/>
    <property type="project" value="TreeGrafter"/>
</dbReference>
<name>A0A542UIQ7_9ACTN</name>
<dbReference type="PANTHER" id="PTHR12993:SF30">
    <property type="entry name" value="N-ACETYL-ALPHA-D-GLUCOSAMINYL L-MALATE DEACETYLASE 1"/>
    <property type="match status" value="1"/>
</dbReference>
<keyword evidence="1" id="KW-0862">Zinc</keyword>
<evidence type="ECO:0000313" key="2">
    <source>
        <dbReference type="EMBL" id="TQK98943.1"/>
    </source>
</evidence>
<sequence length="206" mass="22044">MWKRVLAVGAHPDDIEFGCGGALLRHAAQGASITLVIVSDGALAGDAVVRASEQEHAAQLLGAKTVMLHRPDGQLGDLRVLVSRLEEEIANAAPDLVYTHLPEDIHQDHVRTHQAVSIAVRRLDNVLLYESPRSPLLSSGISVDVSPVIDRKTALLAAHASQIGTRRELGAEAVRARAVLHGSRVGCGYAEMFQPVRFSMPLGHAV</sequence>
<dbReference type="PANTHER" id="PTHR12993">
    <property type="entry name" value="N-ACETYLGLUCOSAMINYL-PHOSPHATIDYLINOSITOL DE-N-ACETYLASE-RELATED"/>
    <property type="match status" value="1"/>
</dbReference>
<accession>A0A542UIQ7</accession>
<protein>
    <submittedName>
        <fullName evidence="2">LmbE family N-acetylglucosaminyl deacetylase</fullName>
    </submittedName>
</protein>